<dbReference type="SUPFAM" id="SSF56601">
    <property type="entry name" value="beta-lactamase/transpeptidase-like"/>
    <property type="match status" value="1"/>
</dbReference>
<dbReference type="InterPro" id="IPR021860">
    <property type="entry name" value="Peptidase_S12_Pab87-rel_C"/>
</dbReference>
<dbReference type="OrthoDB" id="2591256at2759"/>
<dbReference type="Gene3D" id="3.40.710.10">
    <property type="entry name" value="DD-peptidase/beta-lactamase superfamily"/>
    <property type="match status" value="1"/>
</dbReference>
<name>A0A8K0S3C8_9HYPO</name>
<comment type="caution">
    <text evidence="5">The sequence shown here is derived from an EMBL/GenBank/DDBJ whole genome shotgun (WGS) entry which is preliminary data.</text>
</comment>
<feature type="region of interest" description="Disordered" evidence="2">
    <location>
        <begin position="382"/>
        <end position="429"/>
    </location>
</feature>
<dbReference type="InterPro" id="IPR012338">
    <property type="entry name" value="Beta-lactam/transpept-like"/>
</dbReference>
<evidence type="ECO:0000256" key="2">
    <source>
        <dbReference type="SAM" id="MobiDB-lite"/>
    </source>
</evidence>
<accession>A0A8K0S3C8</accession>
<keyword evidence="6" id="KW-1185">Reference proteome</keyword>
<evidence type="ECO:0000313" key="5">
    <source>
        <dbReference type="EMBL" id="KAH7251134.1"/>
    </source>
</evidence>
<dbReference type="AlphaFoldDB" id="A0A8K0S3C8"/>
<dbReference type="EMBL" id="JAGPXF010000003">
    <property type="protein sequence ID" value="KAH7251134.1"/>
    <property type="molecule type" value="Genomic_DNA"/>
</dbReference>
<protein>
    <recommendedName>
        <fullName evidence="7">Beta-lactamase-related domain-containing protein</fullName>
    </recommendedName>
</protein>
<comment type="similarity">
    <text evidence="1">Belongs to the peptidase S12 family.</text>
</comment>
<dbReference type="PANTHER" id="PTHR46825:SF9">
    <property type="entry name" value="BETA-LACTAMASE-RELATED DOMAIN-CONTAINING PROTEIN"/>
    <property type="match status" value="1"/>
</dbReference>
<feature type="compositionally biased region" description="Basic and acidic residues" evidence="2">
    <location>
        <begin position="389"/>
        <end position="413"/>
    </location>
</feature>
<dbReference type="InterPro" id="IPR050491">
    <property type="entry name" value="AmpC-like"/>
</dbReference>
<feature type="domain" description="Beta-lactamase-related" evidence="3">
    <location>
        <begin position="11"/>
        <end position="352"/>
    </location>
</feature>
<evidence type="ECO:0000259" key="3">
    <source>
        <dbReference type="Pfam" id="PF00144"/>
    </source>
</evidence>
<sequence length="1266" mass="139686">MELFNSPDFHHHVETLMKQNRVPGLSIATVQGDDVKSIAFGLSSVQNQTPCTADTLFDIASSSKSLTAVAIALLVDDKNSPQVQYDAIMSELLPDDFVLSDDSHTKVVTIDDLLGHRTGMPGHDDSYMGLRAARPDNPRSITRNLRNLAPAAAPGLRYIYCNMMYTVLTHLIEVQTKQSFGKFLQDRVFDPLGMSSSNLQPENAKARGQGYRLAKGHIWDKKTSSFREIEPADCPESQGAGSIITSANDFIKWIKAILNREDPINEDIYQGLIRPRSSRPAKNRHKKENTDRIFYAAGMDSYWHRDHAVFGHSGDITGFGSRFVFLPDLKFGAVVMGNSSGTNSVAAQLFRELIEHVTSPYHDPPSPKHGNLDNQGRNQHEALTQTNAKQRDKGKGTADKTRKASKGTPRETGKTSNRNNLPTETTKKQDLELVSYTGNYWNPGYRNMKVEVKADQLFIDATDRSMGFTACLEHQGDGLLFDTHVRDAFDTGAEILRTKFVIDNGTVVRMGMDLEPLVNDLIETSIFQSSMMTLLVAALLAVLKFTVASSNSCPVITQQLSDPPYENYFYSDCNTDAQVVVTSPLPDSNLSIIGPRLIVAWPAGNSGICTFFQPQSEKNGTLAVELVNSTLGSPLGVINREDKDSEYPFVGVEGVLSFNTSANLTVAILGSIRNIRDFTEGPSILNPTIQNATNITSAKNGGVLVSRLWLDNITTTNLVLEPWENKDSIMTIDNGTVSFGAGFYRFSTSFNYPQLKQLSPQQVINNQSRSLTKQEPSQVRSLSFFSYTDKLLAGGWRFLTYFGRDTMIAALLLEPVLSAGNNSALEAVIGAVLERINRTDGSVCHEETIGDYATLLNLQKGIMSTAPGFTYPMIDTDYFLPVLMDRYFSALPSRVKPLLSTKAGDVDVENRKLTWGNLSYINAQKIMNITEAFEKDQSVKNLIQLKKGELVGQWRDSSYGLANGRIPFDVNCALVPAALYAISNLAKVPDVYPNNSVTKDWETIAAKRAKVWEDNTLPLFQYNVSVDTAESRLDDYVDMNTFYDGPTHADSLANYSSSGRVVDYAIAINTTAKPDKIAITHTDTAFRLFLLNSTNDEQLTTFLNATASAILRPFPAGLSTPYGIVVANPALADNKEITAGFTNSAYHGTVIWSWQLALMAKGLERQLARCLSSANESDYTPAFCKNDGVHTALIRAYNHLWDIIDDNSDRLQSEVWSWSYSSKGGYKFAPLGTLPPPPGLGSGTESNVRQLWSLTFLAVKRNKDFA</sequence>
<feature type="compositionally biased region" description="Polar residues" evidence="2">
    <location>
        <begin position="414"/>
        <end position="424"/>
    </location>
</feature>
<organism evidence="5 6">
    <name type="scientific">Fusarium tricinctum</name>
    <dbReference type="NCBI Taxonomy" id="61284"/>
    <lineage>
        <taxon>Eukaryota</taxon>
        <taxon>Fungi</taxon>
        <taxon>Dikarya</taxon>
        <taxon>Ascomycota</taxon>
        <taxon>Pezizomycotina</taxon>
        <taxon>Sordariomycetes</taxon>
        <taxon>Hypocreomycetidae</taxon>
        <taxon>Hypocreales</taxon>
        <taxon>Nectriaceae</taxon>
        <taxon>Fusarium</taxon>
        <taxon>Fusarium tricinctum species complex</taxon>
    </lineage>
</organism>
<dbReference type="PANTHER" id="PTHR46825">
    <property type="entry name" value="D-ALANYL-D-ALANINE-CARBOXYPEPTIDASE/ENDOPEPTIDASE AMPH"/>
    <property type="match status" value="1"/>
</dbReference>
<feature type="domain" description="Peptidase S12 Pab87-related C-terminal" evidence="4">
    <location>
        <begin position="426"/>
        <end position="516"/>
    </location>
</feature>
<gene>
    <name evidence="5" type="ORF">BKA59DRAFT_434826</name>
</gene>
<evidence type="ECO:0008006" key="7">
    <source>
        <dbReference type="Google" id="ProtNLM"/>
    </source>
</evidence>
<evidence type="ECO:0000259" key="4">
    <source>
        <dbReference type="Pfam" id="PF11954"/>
    </source>
</evidence>
<proteinExistence type="inferred from homology"/>
<dbReference type="InterPro" id="IPR001466">
    <property type="entry name" value="Beta-lactam-related"/>
</dbReference>
<dbReference type="Pfam" id="PF00144">
    <property type="entry name" value="Beta-lactamase"/>
    <property type="match status" value="1"/>
</dbReference>
<dbReference type="Proteomes" id="UP000813427">
    <property type="component" value="Unassembled WGS sequence"/>
</dbReference>
<reference evidence="5" key="1">
    <citation type="journal article" date="2021" name="Nat. Commun.">
        <title>Genetic determinants of endophytism in the Arabidopsis root mycobiome.</title>
        <authorList>
            <person name="Mesny F."/>
            <person name="Miyauchi S."/>
            <person name="Thiergart T."/>
            <person name="Pickel B."/>
            <person name="Atanasova L."/>
            <person name="Karlsson M."/>
            <person name="Huettel B."/>
            <person name="Barry K.W."/>
            <person name="Haridas S."/>
            <person name="Chen C."/>
            <person name="Bauer D."/>
            <person name="Andreopoulos W."/>
            <person name="Pangilinan J."/>
            <person name="LaButti K."/>
            <person name="Riley R."/>
            <person name="Lipzen A."/>
            <person name="Clum A."/>
            <person name="Drula E."/>
            <person name="Henrissat B."/>
            <person name="Kohler A."/>
            <person name="Grigoriev I.V."/>
            <person name="Martin F.M."/>
            <person name="Hacquard S."/>
        </authorList>
    </citation>
    <scope>NUCLEOTIDE SEQUENCE</scope>
    <source>
        <strain evidence="5">MPI-SDFR-AT-0068</strain>
    </source>
</reference>
<dbReference type="Pfam" id="PF11954">
    <property type="entry name" value="DUF3471"/>
    <property type="match status" value="1"/>
</dbReference>
<evidence type="ECO:0000313" key="6">
    <source>
        <dbReference type="Proteomes" id="UP000813427"/>
    </source>
</evidence>
<evidence type="ECO:0000256" key="1">
    <source>
        <dbReference type="ARBA" id="ARBA00038215"/>
    </source>
</evidence>